<accession>A0A1C4Y6M8</accession>
<feature type="transmembrane region" description="Helical" evidence="2">
    <location>
        <begin position="134"/>
        <end position="154"/>
    </location>
</feature>
<evidence type="ECO:0000313" key="3">
    <source>
        <dbReference type="EMBL" id="SCF16031.1"/>
    </source>
</evidence>
<keyword evidence="2" id="KW-0812">Transmembrane</keyword>
<protein>
    <submittedName>
        <fullName evidence="3">Predicted membrane protein</fullName>
    </submittedName>
</protein>
<evidence type="ECO:0000313" key="4">
    <source>
        <dbReference type="Proteomes" id="UP000198253"/>
    </source>
</evidence>
<feature type="region of interest" description="Disordered" evidence="1">
    <location>
        <begin position="1"/>
        <end position="20"/>
    </location>
</feature>
<dbReference type="RefSeq" id="WP_231931356.1">
    <property type="nucleotide sequence ID" value="NZ_LT607413.1"/>
</dbReference>
<organism evidence="3 4">
    <name type="scientific">Micromonospora echinospora</name>
    <name type="common">Micromonospora purpurea</name>
    <dbReference type="NCBI Taxonomy" id="1877"/>
    <lineage>
        <taxon>Bacteria</taxon>
        <taxon>Bacillati</taxon>
        <taxon>Actinomycetota</taxon>
        <taxon>Actinomycetes</taxon>
        <taxon>Micromonosporales</taxon>
        <taxon>Micromonosporaceae</taxon>
        <taxon>Micromonospora</taxon>
    </lineage>
</organism>
<dbReference type="InterPro" id="IPR018750">
    <property type="entry name" value="DUF2306_membrane"/>
</dbReference>
<dbReference type="AlphaFoldDB" id="A0A1C4Y6M8"/>
<sequence>MTETRSSPVRPPTAEQPVVGGPPRRWWRRPWMAPLGVVLVLFVAFSLPPYLTLDEGQSRIPPPEGAPLYYPLLVAHVLFASVATLTCWFQVWPWFRQRFPAAHRRIGRVYVFAGVLPAGVIGLYLGAVTPFGPAAQASGVVLAPLWLICTMVGWRRARQRRFVEHRRWMVRSFALTVSIITNRIWGVVFFLLLNPQLETTFHGDEKLMSWMIAGATAWLGWTLPLLAAQWWLDRHPRPRPARAG</sequence>
<keyword evidence="2" id="KW-1133">Transmembrane helix</keyword>
<feature type="transmembrane region" description="Helical" evidence="2">
    <location>
        <begin position="68"/>
        <end position="89"/>
    </location>
</feature>
<name>A0A1C4Y6M8_MICEC</name>
<dbReference type="Pfam" id="PF10067">
    <property type="entry name" value="DUF2306"/>
    <property type="match status" value="1"/>
</dbReference>
<dbReference type="Proteomes" id="UP000198253">
    <property type="component" value="Chromosome I"/>
</dbReference>
<evidence type="ECO:0000256" key="2">
    <source>
        <dbReference type="SAM" id="Phobius"/>
    </source>
</evidence>
<feature type="transmembrane region" description="Helical" evidence="2">
    <location>
        <begin position="174"/>
        <end position="195"/>
    </location>
</feature>
<dbReference type="EMBL" id="LT607413">
    <property type="protein sequence ID" value="SCF16031.1"/>
    <property type="molecule type" value="Genomic_DNA"/>
</dbReference>
<dbReference type="InParanoid" id="A0A1C4Y6M8"/>
<keyword evidence="2" id="KW-0472">Membrane</keyword>
<feature type="transmembrane region" description="Helical" evidence="2">
    <location>
        <begin position="31"/>
        <end position="48"/>
    </location>
</feature>
<feature type="transmembrane region" description="Helical" evidence="2">
    <location>
        <begin position="109"/>
        <end position="128"/>
    </location>
</feature>
<evidence type="ECO:0000256" key="1">
    <source>
        <dbReference type="SAM" id="MobiDB-lite"/>
    </source>
</evidence>
<gene>
    <name evidence="3" type="ORF">GA0070618_3613</name>
</gene>
<reference evidence="4" key="1">
    <citation type="submission" date="2016-06" db="EMBL/GenBank/DDBJ databases">
        <authorList>
            <person name="Varghese N."/>
            <person name="Submissions Spin"/>
        </authorList>
    </citation>
    <scope>NUCLEOTIDE SEQUENCE [LARGE SCALE GENOMIC DNA]</scope>
    <source>
        <strain evidence="4">DSM 43816</strain>
    </source>
</reference>
<feature type="transmembrane region" description="Helical" evidence="2">
    <location>
        <begin position="207"/>
        <end position="232"/>
    </location>
</feature>
<proteinExistence type="predicted"/>
<keyword evidence="4" id="KW-1185">Reference proteome</keyword>